<evidence type="ECO:0000256" key="3">
    <source>
        <dbReference type="PROSITE-ProRule" id="PRU00221"/>
    </source>
</evidence>
<feature type="repeat" description="WD" evidence="3">
    <location>
        <begin position="3151"/>
        <end position="3185"/>
    </location>
</feature>
<dbReference type="PANTHER" id="PTHR19871:SF14">
    <property type="entry name" value="DUF4062 DOMAIN-CONTAINING PROTEIN"/>
    <property type="match status" value="1"/>
</dbReference>
<feature type="repeat" description="WD" evidence="3">
    <location>
        <begin position="3206"/>
        <end position="3240"/>
    </location>
</feature>
<evidence type="ECO:0000256" key="1">
    <source>
        <dbReference type="ARBA" id="ARBA00022574"/>
    </source>
</evidence>
<dbReference type="InterPro" id="IPR004245">
    <property type="entry name" value="DUF229"/>
</dbReference>
<dbReference type="InterPro" id="IPR011047">
    <property type="entry name" value="Quinoprotein_ADH-like_sf"/>
</dbReference>
<dbReference type="InterPro" id="IPR027417">
    <property type="entry name" value="P-loop_NTPase"/>
</dbReference>
<keyword evidence="7" id="KW-1185">Reference proteome</keyword>
<feature type="region of interest" description="Disordered" evidence="4">
    <location>
        <begin position="974"/>
        <end position="993"/>
    </location>
</feature>
<dbReference type="InterPro" id="IPR017850">
    <property type="entry name" value="Alkaline_phosphatase_core_sf"/>
</dbReference>
<comment type="caution">
    <text evidence="6">The sequence shown here is derived from an EMBL/GenBank/DDBJ whole genome shotgun (WGS) entry which is preliminary data.</text>
</comment>
<dbReference type="SUPFAM" id="SSF50998">
    <property type="entry name" value="Quinoprotein alcohol dehydrogenase-like"/>
    <property type="match status" value="1"/>
</dbReference>
<feature type="repeat" description="WD" evidence="3">
    <location>
        <begin position="3019"/>
        <end position="3053"/>
    </location>
</feature>
<evidence type="ECO:0000259" key="5">
    <source>
        <dbReference type="PROSITE" id="PS50837"/>
    </source>
</evidence>
<dbReference type="Proteomes" id="UP001249851">
    <property type="component" value="Unassembled WGS sequence"/>
</dbReference>
<dbReference type="Gene3D" id="2.130.10.10">
    <property type="entry name" value="YVTN repeat-like/Quinoprotein amine dehydrogenase"/>
    <property type="match status" value="4"/>
</dbReference>
<feature type="compositionally biased region" description="Basic and acidic residues" evidence="4">
    <location>
        <begin position="978"/>
        <end position="989"/>
    </location>
</feature>
<evidence type="ECO:0000313" key="6">
    <source>
        <dbReference type="EMBL" id="KAK2561987.1"/>
    </source>
</evidence>
<dbReference type="PROSITE" id="PS50837">
    <property type="entry name" value="NACHT"/>
    <property type="match status" value="1"/>
</dbReference>
<evidence type="ECO:0000313" key="7">
    <source>
        <dbReference type="Proteomes" id="UP001249851"/>
    </source>
</evidence>
<feature type="repeat" description="WD" evidence="3">
    <location>
        <begin position="3109"/>
        <end position="3150"/>
    </location>
</feature>
<protein>
    <submittedName>
        <fullName evidence="6">NACHT domain- and WD repeat-containing protein 1</fullName>
    </submittedName>
</protein>
<feature type="repeat" description="WD" evidence="3">
    <location>
        <begin position="3285"/>
        <end position="3326"/>
    </location>
</feature>
<dbReference type="InterPro" id="IPR007111">
    <property type="entry name" value="NACHT_NTPase"/>
</dbReference>
<proteinExistence type="predicted"/>
<dbReference type="InterPro" id="IPR052752">
    <property type="entry name" value="NACHT-WD_repeat"/>
</dbReference>
<dbReference type="SUPFAM" id="SSF50978">
    <property type="entry name" value="WD40 repeat-like"/>
    <property type="match status" value="1"/>
</dbReference>
<dbReference type="CDD" id="cd00200">
    <property type="entry name" value="WD40"/>
    <property type="match status" value="2"/>
</dbReference>
<feature type="compositionally biased region" description="Basic and acidic residues" evidence="4">
    <location>
        <begin position="1055"/>
        <end position="1072"/>
    </location>
</feature>
<dbReference type="InterPro" id="IPR001680">
    <property type="entry name" value="WD40_rpt"/>
</dbReference>
<dbReference type="SUPFAM" id="SSF53649">
    <property type="entry name" value="Alkaline phosphatase-like"/>
    <property type="match status" value="2"/>
</dbReference>
<feature type="repeat" description="WD" evidence="3">
    <location>
        <begin position="2863"/>
        <end position="2904"/>
    </location>
</feature>
<dbReference type="PROSITE" id="PS00678">
    <property type="entry name" value="WD_REPEATS_1"/>
    <property type="match status" value="4"/>
</dbReference>
<dbReference type="Pfam" id="PF02995">
    <property type="entry name" value="DUF229"/>
    <property type="match status" value="3"/>
</dbReference>
<accession>A0AAD9QIQ5</accession>
<keyword evidence="1 3" id="KW-0853">WD repeat</keyword>
<dbReference type="Pfam" id="PF00400">
    <property type="entry name" value="WD40"/>
    <property type="match status" value="10"/>
</dbReference>
<feature type="domain" description="NACHT" evidence="5">
    <location>
        <begin position="2306"/>
        <end position="2438"/>
    </location>
</feature>
<dbReference type="PANTHER" id="PTHR19871">
    <property type="entry name" value="BETA TRANSDUCIN-RELATED PROTEIN"/>
    <property type="match status" value="1"/>
</dbReference>
<dbReference type="Gene3D" id="1.25.40.370">
    <property type="match status" value="1"/>
</dbReference>
<reference evidence="6" key="1">
    <citation type="journal article" date="2023" name="G3 (Bethesda)">
        <title>Whole genome assembly and annotation of the endangered Caribbean coral Acropora cervicornis.</title>
        <authorList>
            <person name="Selwyn J.D."/>
            <person name="Vollmer S.V."/>
        </authorList>
    </citation>
    <scope>NUCLEOTIDE SEQUENCE</scope>
    <source>
        <strain evidence="6">K2</strain>
    </source>
</reference>
<dbReference type="PRINTS" id="PR00320">
    <property type="entry name" value="GPROTEINBRPT"/>
</dbReference>
<dbReference type="PROSITE" id="PS50082">
    <property type="entry name" value="WD_REPEATS_2"/>
    <property type="match status" value="10"/>
</dbReference>
<organism evidence="6 7">
    <name type="scientific">Acropora cervicornis</name>
    <name type="common">Staghorn coral</name>
    <dbReference type="NCBI Taxonomy" id="6130"/>
    <lineage>
        <taxon>Eukaryota</taxon>
        <taxon>Metazoa</taxon>
        <taxon>Cnidaria</taxon>
        <taxon>Anthozoa</taxon>
        <taxon>Hexacorallia</taxon>
        <taxon>Scleractinia</taxon>
        <taxon>Astrocoeniina</taxon>
        <taxon>Acroporidae</taxon>
        <taxon>Acropora</taxon>
    </lineage>
</organism>
<evidence type="ECO:0000256" key="2">
    <source>
        <dbReference type="ARBA" id="ARBA00022737"/>
    </source>
</evidence>
<feature type="repeat" description="WD" evidence="3">
    <location>
        <begin position="3326"/>
        <end position="3358"/>
    </location>
</feature>
<dbReference type="InterPro" id="IPR025139">
    <property type="entry name" value="DUF4062"/>
</dbReference>
<dbReference type="InterPro" id="IPR020472">
    <property type="entry name" value="WD40_PAC1"/>
</dbReference>
<name>A0AAD9QIQ5_ACRCE</name>
<feature type="region of interest" description="Disordered" evidence="4">
    <location>
        <begin position="99"/>
        <end position="131"/>
    </location>
</feature>
<feature type="repeat" description="WD" evidence="3">
    <location>
        <begin position="3368"/>
        <end position="3409"/>
    </location>
</feature>
<dbReference type="InterPro" id="IPR019775">
    <property type="entry name" value="WD40_repeat_CS"/>
</dbReference>
<gene>
    <name evidence="6" type="ORF">P5673_014725</name>
</gene>
<dbReference type="Gene3D" id="3.40.50.300">
    <property type="entry name" value="P-loop containing nucleotide triphosphate hydrolases"/>
    <property type="match status" value="1"/>
</dbReference>
<dbReference type="SMART" id="SM00320">
    <property type="entry name" value="WD40"/>
    <property type="match status" value="14"/>
</dbReference>
<dbReference type="Pfam" id="PF13271">
    <property type="entry name" value="DUF4062"/>
    <property type="match status" value="1"/>
</dbReference>
<dbReference type="InterPro" id="IPR015943">
    <property type="entry name" value="WD40/YVTN_repeat-like_dom_sf"/>
</dbReference>
<sequence>MAAFMMRSKKVFVVLVLLSAGIYFWATKIRLDDSHLLVTGKRPNSVSTIDFESYTGEHLLHPETEHVAIAETLDGHSDNGPHHNEELWPETKAKIVTTNNDGHSKTESGLKNGEFSMDQGSSSEYQTAKPKTFTKESSFTAVDLKEMLEESKPINHTEIALEGNDDSSDPSFIDSNIISGHENILEILFHEDYDGLGEFPEGTPCPYMGIRKIKNKTEETEKANEEVSCILHKPNETDCERAAREYETHKKPLKCLQRSQREICSIEDTWRSSPENDLKFHCDLSPCKGHPVTVTGIHPSEGIVDKEKEQQNFTSAKALETFLSQFVIVNTLRRFNFCFLHCKPGRKNAMISQILTFPPLLETEQSEFLPDERDKNLINFNVVVLDSVSRAHFYRSLPKTVDTLRTLVHNDSINATALDFELLQSSAPYTFHNIRAFMSGKTDFNYVEHSNGTYGIEVLYKKLKNQGYYTLLQEDSCWFDEWGSLFTNNVFQNKTPHTTDEIEKRWENFKEIVNGYYIDDYGLSHATCDVLKRYNVTNQFNRPKRICFGGKVFAEHFLDYSLNVFQGYIDSGKTQPIFAYTHLSPGHEVTGTRIRQIDDALSGYLYSIAHEENTLTIVFSDHGQKTTKLSFQTMEGRTEVYDSLLFAIVPSKVANILGLRRMRAMITNQKRLLTTLDLHKAIMSIGSSEKLTSSSYLREGIFSEIPINRTCADISIKPSAVCKCAGWEQRFPDNDAQFTFLAEFALGFINNNIQESYFNSHNRSGGFGRCQRLVGHTFEKIRRRKVGSDYLVTMDIAVYPEKEIFEIQVTYPAGSSTRRQKSYPTIVNNRRVTIYRRFEKCVDHGVRVESCVCDSHNYGRELSKKNHWKWFEIKSSSDVLETVFQANSFGTDSEVKDLHETCLLLVTRKREGLGVAFELANACSQRKYKVRLTGKAKGKHVFFFGVLLVITSLVFLGTLRDYFSLTRTAETSPTDELSLIKDEEKTKGDEDTDTSLNVEQVGMTLFESKEATDLSQYLHDDSKLRIIKNRTKMQEKNSVFADLEKKMHRLKTGHLEDHETQGKRFKASESQRKTPSLVSREENNIVDFNEGQEEVTVVRPLLEKKLGELYRHTTLSDQMRPIPPPSGFSRNFVSKPHLVPSTLPNDPLEVMEYYSKPSICPLLGLSGPRKFRGKASCISREVDTSSCLRALKEYDLNSKPLKCANQSHQQLCSFNVKRPSSNQNGATVYCDISECGTNPVYVLEISPVFGILKERALWKRFLTSEGLASYLERYSSQSDGFNFCFLVCIRKGSFGFIEQLFSFPVLYKLYGHRGNLRDTVGFNLNILVLDSVSRPHFYRALSKTAKTLREIVHFKFYNSSVLDFEMMQSTAAYTFHNIRALMSGKQDFHYSGGHVNETYGIDVLFGKFKKLGFYTLLQEDSCWYDSWGSLFTNNKYQGATPTNKSAFAQRWRKFQDLVKQYFIDDFGLSHASCEVLRRYNTTNQFNLPKKVCFGGRAFAEHFLDYTESIYNHLRTTGTPTRVLTYTHLNIGHEVTGARVRQIDERLSRYVDKMARAEDTLTILLSDHGPKTTRFSFHTMEGRAEKYDPFLFFIIPGKVINSLGSEILQAMITNQNRLMTTLDVHKAFMSLGEKDFKGNPIVADRGIFNLIPTKRTCANLSIKPLAVCKCNNWETRFPDNDIRFYWLAEYALGNLNNIIQEQYLEGAKDIKGYGNCQRLIGKRFSKIRQRFKRGIVITTMDIEVMPGNEIFEVQLRHSGLNHNKQRSFIKVAHYERITIYRHFRKCVDNSVSLGLCVCNYSNNQPIPTRKTPHLWVHISSRKDVFDIISLSNSFGVATKIKDIHQGCLLLMYRNHEARSSTFEISNTFDVICHAIITFTAWSHAKRNASEDIDFKTMLSLHRNEILRLLSFSDEECLLIGHTDLLSRTTAEQKEDVALLGPSEFLSDVMDPRLVQRTVRIFLSSTFTDTKLDRNELMQKVFEPIRDICQLHGVAFEVVDLRWGVRQESVDDHRVVNICMEEINRCQEISLGIAFIALLGDKYGWRPLPPSVDADEFEYILERISDKSDKELISTWYHRDGNSVPPCYLLQPISSQFPIHSTDGNELSEAWKDWKKVEKTLWNALQAAADQIGLKDKDKQKYMVSVTQLEVEKGVVTDPEANQRSVVIDRRFDDINEKDKEARNYVNLTEDGQKDLECLKLLSELKDHRIPTSLDIGRVLQFSNLRWHYEGLQKDSHGDYLREMCKRTKELLTSRITEVIQILAPSNPVMEEVTRHAIFCRDHTRSFKGREEILQDVHKYLSSRDPMMPLVVHGESGVGKTSLMAKVVEETQDNSKDKNVAILYRFCGTTPDSSTGRSLTESFCKQLKLVYNIDDEVPEDYKGLCEIFPKFLEHASEKRPLYIVIDSLDQLSDADGARRFLEWLPRSLPAHVHMAISTLPEEGGCLQRLRSFGIPSEQFLKVTRLDVEAGPAILETWLQSVNRTLTFDQRSTVLKAFNRCPLPLYLHLLFTTCRSWPSFKKKADIVLEADVIGLIHSLYQTLEKYHGHMLVARVLSLLAAGTDGMNSEDILNILSCDEELLDDVLVWHQPPKRRLPPLLLARLKYDLGPFLVERGAHGVSVLALYHRQFIEVARERYLEKVCNQGTHSKIADYFSGEYHKKYGEERDVPAQPHAYSSAALNLRKLSRLPKALLETRDFARLRGTLGDLKFVQAKCMAGMGYELVAEATKAVSFAVDGKAEPEVVKDLEDILAFLRSEIHILSGSPILTYQQAATYPEDQWIAREALRMRLVFHQPDPDNVPNPKGWVEWLNKPKVPEAFELELSGHSKSILSICFAKDNRTLLSSSADGTIRVWDSQTGELCSQLENHQGPVTCVRLSPDGTIMASASADKTIRLWRFPANECLRTLQGHEDRVTCVAFSKDGDKLLSSSRDKTLNIWDLNKGTRLDTLRGHSSFPMSCAWSPLDQSVAASCGNQLELFLWDLNEKKIKFTLEGHQRDDNPNFAVKDTLEDYTELDFRSLVWSVCFSPDGRHLASACVDSDVILWDVQTGARVRTFNLPNDASTVSFVRTDHGTLLAAGSSAHHTVTLFDATFDRISSDGGNATSSALALLGGHSDWVLDVAFNGDGTLLASASSDKTVRVWNATAAKKLREARFHSERCWSVAYSEDGKWLASASDDFKVCVWDMDALNVSLIYEGHEKKRTFSCGVRACTFSRDSSQVASGGDELTIRIWSRETGKDNTVLHCGRSMLPWCLRFSVDDKRLVSVGEFTNGAIVWDLETQSKVTVLEGHERFCQYTEFSQSGKYILTSSIDNSAKVWDSSNLQHVTTVTQPDWVTCATFSHNEKLLATCSKDELVRLWDTTFWKERRVMRGHDSEIRMVSFSPSDQFLASGALDQTIRVWNCDTGKQVQVFYAASGIWGLAWHPTKEDLVTAGDAVGYLYFLKLHQRHECEALKN</sequence>
<dbReference type="InterPro" id="IPR036322">
    <property type="entry name" value="WD40_repeat_dom_sf"/>
</dbReference>
<feature type="repeat" description="WD" evidence="3">
    <location>
        <begin position="2821"/>
        <end position="2862"/>
    </location>
</feature>
<dbReference type="Pfam" id="PF05729">
    <property type="entry name" value="NACHT"/>
    <property type="match status" value="1"/>
</dbReference>
<feature type="repeat" description="WD" evidence="3">
    <location>
        <begin position="2905"/>
        <end position="2946"/>
    </location>
</feature>
<dbReference type="Pfam" id="PF25469">
    <property type="entry name" value="WHD_NWD1"/>
    <property type="match status" value="1"/>
</dbReference>
<evidence type="ECO:0000256" key="4">
    <source>
        <dbReference type="SAM" id="MobiDB-lite"/>
    </source>
</evidence>
<dbReference type="SUPFAM" id="SSF52540">
    <property type="entry name" value="P-loop containing nucleoside triphosphate hydrolases"/>
    <property type="match status" value="1"/>
</dbReference>
<dbReference type="EMBL" id="JARQWQ010000030">
    <property type="protein sequence ID" value="KAK2561987.1"/>
    <property type="molecule type" value="Genomic_DNA"/>
</dbReference>
<dbReference type="Gene3D" id="3.40.720.10">
    <property type="entry name" value="Alkaline Phosphatase, subunit A"/>
    <property type="match status" value="1"/>
</dbReference>
<reference evidence="6" key="2">
    <citation type="journal article" date="2023" name="Science">
        <title>Genomic signatures of disease resistance in endangered staghorn corals.</title>
        <authorList>
            <person name="Vollmer S.V."/>
            <person name="Selwyn J.D."/>
            <person name="Despard B.A."/>
            <person name="Roesel C.L."/>
        </authorList>
    </citation>
    <scope>NUCLEOTIDE SEQUENCE</scope>
    <source>
        <strain evidence="6">K2</strain>
    </source>
</reference>
<dbReference type="InterPro" id="IPR057588">
    <property type="entry name" value="NWD1/2-like_WH"/>
</dbReference>
<dbReference type="PROSITE" id="PS50294">
    <property type="entry name" value="WD_REPEATS_REGION"/>
    <property type="match status" value="7"/>
</dbReference>
<keyword evidence="2" id="KW-0677">Repeat</keyword>
<feature type="region of interest" description="Disordered" evidence="4">
    <location>
        <begin position="1055"/>
        <end position="1078"/>
    </location>
</feature>